<evidence type="ECO:0000313" key="2">
    <source>
        <dbReference type="EMBL" id="MBC5605683.1"/>
    </source>
</evidence>
<protein>
    <recommendedName>
        <fullName evidence="4">Tetratricopeptide repeat protein</fullName>
    </recommendedName>
</protein>
<keyword evidence="1" id="KW-1133">Transmembrane helix</keyword>
<proteinExistence type="predicted"/>
<dbReference type="Proteomes" id="UP000600600">
    <property type="component" value="Unassembled WGS sequence"/>
</dbReference>
<accession>A0ABR7CD20</accession>
<feature type="transmembrane region" description="Helical" evidence="1">
    <location>
        <begin position="73"/>
        <end position="91"/>
    </location>
</feature>
<sequence length="243" mass="28378">MNKQQIEQQIDRFINNEMSLYEQKEFRRMLETDSHLKEQVKLRMILIEGELIRAEQKARLAIEASKHIHPHSWVAVACILCIFAGIGLYVGSLHRYSPEEIYQTYYEVPVIERARGEGISGKIAECNQKIITAYEQQQYGIVTELYREKELSTKIDAFPVSTRLCIGISFIERQETTEAISVLLPLVGTPYKEEAEWLLLCCYMKINDRDKALQVVTEIKEDNGLYKEKAILIEKLLKERKWF</sequence>
<evidence type="ECO:0000256" key="1">
    <source>
        <dbReference type="SAM" id="Phobius"/>
    </source>
</evidence>
<dbReference type="RefSeq" id="WP_186967634.1">
    <property type="nucleotide sequence ID" value="NZ_JACOOE010000006.1"/>
</dbReference>
<keyword evidence="3" id="KW-1185">Reference proteome</keyword>
<name>A0ABR7CD20_9BACE</name>
<evidence type="ECO:0000313" key="3">
    <source>
        <dbReference type="Proteomes" id="UP000600600"/>
    </source>
</evidence>
<comment type="caution">
    <text evidence="2">The sequence shown here is derived from an EMBL/GenBank/DDBJ whole genome shotgun (WGS) entry which is preliminary data.</text>
</comment>
<keyword evidence="1" id="KW-0812">Transmembrane</keyword>
<dbReference type="EMBL" id="JACOOE010000006">
    <property type="protein sequence ID" value="MBC5605683.1"/>
    <property type="molecule type" value="Genomic_DNA"/>
</dbReference>
<gene>
    <name evidence="2" type="ORF">H8S67_13500</name>
</gene>
<evidence type="ECO:0008006" key="4">
    <source>
        <dbReference type="Google" id="ProtNLM"/>
    </source>
</evidence>
<keyword evidence="1" id="KW-0472">Membrane</keyword>
<reference evidence="2 3" key="1">
    <citation type="submission" date="2020-08" db="EMBL/GenBank/DDBJ databases">
        <title>Genome public.</title>
        <authorList>
            <person name="Liu C."/>
            <person name="Sun Q."/>
        </authorList>
    </citation>
    <scope>NUCLEOTIDE SEQUENCE [LARGE SCALE GENOMIC DNA]</scope>
    <source>
        <strain evidence="2 3">M27</strain>
    </source>
</reference>
<organism evidence="2 3">
    <name type="scientific">Bacteroides difficilis</name>
    <dbReference type="NCBI Taxonomy" id="2763021"/>
    <lineage>
        <taxon>Bacteria</taxon>
        <taxon>Pseudomonadati</taxon>
        <taxon>Bacteroidota</taxon>
        <taxon>Bacteroidia</taxon>
        <taxon>Bacteroidales</taxon>
        <taxon>Bacteroidaceae</taxon>
        <taxon>Bacteroides</taxon>
    </lineage>
</organism>